<keyword evidence="1" id="KW-0812">Transmembrane</keyword>
<accession>A0AAN8Q1M4</accession>
<proteinExistence type="predicted"/>
<keyword evidence="1" id="KW-1133">Transmembrane helix</keyword>
<evidence type="ECO:0000256" key="1">
    <source>
        <dbReference type="SAM" id="Phobius"/>
    </source>
</evidence>
<dbReference type="AlphaFoldDB" id="A0AAN8Q1M4"/>
<gene>
    <name evidence="2" type="ORF">SNE40_012580</name>
</gene>
<reference evidence="2 3" key="1">
    <citation type="submission" date="2024-01" db="EMBL/GenBank/DDBJ databases">
        <title>The genome of the rayed Mediterranean limpet Patella caerulea (Linnaeus, 1758).</title>
        <authorList>
            <person name="Anh-Thu Weber A."/>
            <person name="Halstead-Nussloch G."/>
        </authorList>
    </citation>
    <scope>NUCLEOTIDE SEQUENCE [LARGE SCALE GENOMIC DNA]</scope>
    <source>
        <strain evidence="2">AATW-2023a</strain>
        <tissue evidence="2">Whole specimen</tissue>
    </source>
</reference>
<dbReference type="Proteomes" id="UP001347796">
    <property type="component" value="Unassembled WGS sequence"/>
</dbReference>
<name>A0AAN8Q1M4_PATCE</name>
<dbReference type="EMBL" id="JAZGQO010000008">
    <property type="protein sequence ID" value="KAK6180420.1"/>
    <property type="molecule type" value="Genomic_DNA"/>
</dbReference>
<sequence>MKSDHVNKIYVFTAGLCAGIVLYIWYIHKRSSIKDTCRPTVQNKKHENNFLKISESLESTDEGSRQDQDCFVTSPVFKYVHKLSYGNSIGTDDADVKLLAINPYGEAIREVIKQEVQTPEPLPFESLEVVKSLFDDIYFKPLQSFINDNHNLLDNISSISNSFNLRGSTQSEPKLPTASTWKELLPPGEASNINKSNQCKNSASAPVTKETDFKKFADKHLRLPSTLFITPYPLHMVYRKLKYLKQSDFGYCHSVILTEKSASRRFEIWRIDNKKQSYMDWNSIYNCDYLDEPNMPIKFKEILALMMADYINDESWMTNYYMPTAEKYEEIITVEELNCFKVFIKPLLYDINSRVSCILNEYYKINQKTPMNYIYLL</sequence>
<feature type="transmembrane region" description="Helical" evidence="1">
    <location>
        <begin position="9"/>
        <end position="28"/>
    </location>
</feature>
<evidence type="ECO:0000313" key="3">
    <source>
        <dbReference type="Proteomes" id="UP001347796"/>
    </source>
</evidence>
<comment type="caution">
    <text evidence="2">The sequence shown here is derived from an EMBL/GenBank/DDBJ whole genome shotgun (WGS) entry which is preliminary data.</text>
</comment>
<organism evidence="2 3">
    <name type="scientific">Patella caerulea</name>
    <name type="common">Rayed Mediterranean limpet</name>
    <dbReference type="NCBI Taxonomy" id="87958"/>
    <lineage>
        <taxon>Eukaryota</taxon>
        <taxon>Metazoa</taxon>
        <taxon>Spiralia</taxon>
        <taxon>Lophotrochozoa</taxon>
        <taxon>Mollusca</taxon>
        <taxon>Gastropoda</taxon>
        <taxon>Patellogastropoda</taxon>
        <taxon>Patelloidea</taxon>
        <taxon>Patellidae</taxon>
        <taxon>Patella</taxon>
    </lineage>
</organism>
<protein>
    <submittedName>
        <fullName evidence="2">Uncharacterized protein</fullName>
    </submittedName>
</protein>
<keyword evidence="1" id="KW-0472">Membrane</keyword>
<keyword evidence="3" id="KW-1185">Reference proteome</keyword>
<evidence type="ECO:0000313" key="2">
    <source>
        <dbReference type="EMBL" id="KAK6180420.1"/>
    </source>
</evidence>